<evidence type="ECO:0000259" key="2">
    <source>
        <dbReference type="PROSITE" id="PS50943"/>
    </source>
</evidence>
<dbReference type="InterPro" id="IPR010982">
    <property type="entry name" value="Lambda_DNA-bd_dom_sf"/>
</dbReference>
<dbReference type="PANTHER" id="PTHR43236">
    <property type="entry name" value="ANTITOXIN HIGA1"/>
    <property type="match status" value="1"/>
</dbReference>
<dbReference type="PROSITE" id="PS50943">
    <property type="entry name" value="HTH_CROC1"/>
    <property type="match status" value="1"/>
</dbReference>
<dbReference type="Pfam" id="PF06114">
    <property type="entry name" value="Peptidase_M78"/>
    <property type="match status" value="1"/>
</dbReference>
<evidence type="ECO:0000313" key="4">
    <source>
        <dbReference type="Proteomes" id="UP000962161"/>
    </source>
</evidence>
<dbReference type="SUPFAM" id="SSF47413">
    <property type="entry name" value="lambda repressor-like DNA-binding domains"/>
    <property type="match status" value="1"/>
</dbReference>
<dbReference type="Proteomes" id="UP000962161">
    <property type="component" value="Chromosome"/>
</dbReference>
<dbReference type="EMBL" id="CP022405">
    <property type="protein sequence ID" value="QDY34401.1"/>
    <property type="molecule type" value="Genomic_DNA"/>
</dbReference>
<accession>A0AAE6I8U1</accession>
<dbReference type="AlphaFoldDB" id="A0AAE6I8U1"/>
<sequence>MIKNKKFNGRRLQIARVYRGKTIVDLSKDIGVSKQAISQFENGLTSPQFDTLMNIVNSLNFPREYFFEQDTIDVKLGNTYFRAQSRMTKKDENRQKEKVKFVGKLYNFLNEYIEFPKLNLPEFEEDLSIEEKTIKLREYWNLGEEPIKDIIYVLEKNGIVVTAMKTESKEVDAFTQQQIINGNQYFIIVLGNDKGSAVRRQFSAAHELAHIVIHDGFMNLEELTNEEIRAMENEAHAFAAAFLLPQSSFIKDISSYPTNLDYYKQLKKKWRTSISAMLVRANHLGVLNYNSYQNMMKKMSKLGWRKEEPLDDTLIMSKPTVLRRAISILIDNDILNEDEIMIELSRKELSLPRKEVENLLGLDEGILAPKQNEPSIKVIEMPVKKELKNK</sequence>
<dbReference type="InterPro" id="IPR010359">
    <property type="entry name" value="IrrE_HExxH"/>
</dbReference>
<comment type="similarity">
    <text evidence="1">Belongs to the short-chain fatty acyl-CoA assimilation regulator (ScfR) family.</text>
</comment>
<gene>
    <name evidence="3" type="ORF">CGS26_10105</name>
</gene>
<organism evidence="3 4">
    <name type="scientific">Clostridium sporogenes</name>
    <dbReference type="NCBI Taxonomy" id="1509"/>
    <lineage>
        <taxon>Bacteria</taxon>
        <taxon>Bacillati</taxon>
        <taxon>Bacillota</taxon>
        <taxon>Clostridia</taxon>
        <taxon>Eubacteriales</taxon>
        <taxon>Clostridiaceae</taxon>
        <taxon>Clostridium</taxon>
    </lineage>
</organism>
<dbReference type="SMART" id="SM00530">
    <property type="entry name" value="HTH_XRE"/>
    <property type="match status" value="1"/>
</dbReference>
<dbReference type="PANTHER" id="PTHR43236:SF1">
    <property type="entry name" value="BLL7220 PROTEIN"/>
    <property type="match status" value="1"/>
</dbReference>
<dbReference type="InterPro" id="IPR052345">
    <property type="entry name" value="Rad_response_metalloprotease"/>
</dbReference>
<reference evidence="3" key="1">
    <citation type="submission" date="2017-07" db="EMBL/GenBank/DDBJ databases">
        <title>Genome sequencing of BoNT-producing clostridia.</title>
        <authorList>
            <person name="Williamson C."/>
        </authorList>
    </citation>
    <scope>NUCLEOTIDE SEQUENCE</scope>
    <source>
        <strain evidence="3">AM553</strain>
    </source>
</reference>
<dbReference type="CDD" id="cd00093">
    <property type="entry name" value="HTH_XRE"/>
    <property type="match status" value="1"/>
</dbReference>
<dbReference type="Gene3D" id="1.10.10.2910">
    <property type="match status" value="1"/>
</dbReference>
<dbReference type="InterPro" id="IPR001387">
    <property type="entry name" value="Cro/C1-type_HTH"/>
</dbReference>
<name>A0AAE6I8U1_CLOSG</name>
<dbReference type="Gene3D" id="1.10.260.40">
    <property type="entry name" value="lambda repressor-like DNA-binding domains"/>
    <property type="match status" value="1"/>
</dbReference>
<dbReference type="GO" id="GO:0003677">
    <property type="term" value="F:DNA binding"/>
    <property type="evidence" value="ECO:0007669"/>
    <property type="project" value="UniProtKB-KW"/>
</dbReference>
<evidence type="ECO:0000256" key="1">
    <source>
        <dbReference type="ARBA" id="ARBA00007227"/>
    </source>
</evidence>
<evidence type="ECO:0000313" key="3">
    <source>
        <dbReference type="EMBL" id="QDY34401.1"/>
    </source>
</evidence>
<dbReference type="Pfam" id="PF01381">
    <property type="entry name" value="HTH_3"/>
    <property type="match status" value="1"/>
</dbReference>
<keyword evidence="3" id="KW-0238">DNA-binding</keyword>
<feature type="domain" description="HTH cro/C1-type" evidence="2">
    <location>
        <begin position="12"/>
        <end position="66"/>
    </location>
</feature>
<proteinExistence type="inferred from homology"/>
<protein>
    <submittedName>
        <fullName evidence="3">DNA-binding protein</fullName>
    </submittedName>
</protein>